<feature type="region of interest" description="Disordered" evidence="1">
    <location>
        <begin position="396"/>
        <end position="436"/>
    </location>
</feature>
<keyword evidence="3" id="KW-1185">Reference proteome</keyword>
<feature type="compositionally biased region" description="Basic and acidic residues" evidence="1">
    <location>
        <begin position="402"/>
        <end position="417"/>
    </location>
</feature>
<protein>
    <submittedName>
        <fullName evidence="2">Uncharacterized protein</fullName>
    </submittedName>
</protein>
<evidence type="ECO:0000313" key="3">
    <source>
        <dbReference type="Proteomes" id="UP000011518"/>
    </source>
</evidence>
<dbReference type="EMBL" id="KB320434">
    <property type="protein sequence ID" value="ELW72246.1"/>
    <property type="molecule type" value="Genomic_DNA"/>
</dbReference>
<feature type="region of interest" description="Disordered" evidence="1">
    <location>
        <begin position="199"/>
        <end position="224"/>
    </location>
</feature>
<reference evidence="3" key="1">
    <citation type="submission" date="2012-07" db="EMBL/GenBank/DDBJ databases">
        <title>Genome of the Chinese tree shrew, a rising model animal genetically related to primates.</title>
        <authorList>
            <person name="Zhang G."/>
            <person name="Fan Y."/>
            <person name="Yao Y."/>
            <person name="Huang Z."/>
        </authorList>
    </citation>
    <scope>NUCLEOTIDE SEQUENCE [LARGE SCALE GENOMIC DNA]</scope>
</reference>
<dbReference type="InterPro" id="IPR036280">
    <property type="entry name" value="Multihaem_cyt_sf"/>
</dbReference>
<feature type="compositionally biased region" description="Basic and acidic residues" evidence="1">
    <location>
        <begin position="212"/>
        <end position="224"/>
    </location>
</feature>
<proteinExistence type="predicted"/>
<evidence type="ECO:0000313" key="2">
    <source>
        <dbReference type="EMBL" id="ELW72246.1"/>
    </source>
</evidence>
<name>L9LBC5_TUPCH</name>
<dbReference type="SUPFAM" id="SSF48695">
    <property type="entry name" value="Multiheme cytochromes"/>
    <property type="match status" value="1"/>
</dbReference>
<accession>L9LBC5</accession>
<dbReference type="InParanoid" id="L9LBC5"/>
<dbReference type="Proteomes" id="UP000011518">
    <property type="component" value="Unassembled WGS sequence"/>
</dbReference>
<reference evidence="3" key="2">
    <citation type="journal article" date="2013" name="Nat. Commun.">
        <title>Genome of the Chinese tree shrew.</title>
        <authorList>
            <person name="Fan Y."/>
            <person name="Huang Z.Y."/>
            <person name="Cao C.C."/>
            <person name="Chen C.S."/>
            <person name="Chen Y.X."/>
            <person name="Fan D.D."/>
            <person name="He J."/>
            <person name="Hou H.L."/>
            <person name="Hu L."/>
            <person name="Hu X.T."/>
            <person name="Jiang X.T."/>
            <person name="Lai R."/>
            <person name="Lang Y.S."/>
            <person name="Liang B."/>
            <person name="Liao S.G."/>
            <person name="Mu D."/>
            <person name="Ma Y.Y."/>
            <person name="Niu Y.Y."/>
            <person name="Sun X.Q."/>
            <person name="Xia J.Q."/>
            <person name="Xiao J."/>
            <person name="Xiong Z.Q."/>
            <person name="Xu L."/>
            <person name="Yang L."/>
            <person name="Zhang Y."/>
            <person name="Zhao W."/>
            <person name="Zhao X.D."/>
            <person name="Zheng Y.T."/>
            <person name="Zhou J.M."/>
            <person name="Zhu Y.B."/>
            <person name="Zhang G.J."/>
            <person name="Wang J."/>
            <person name="Yao Y.G."/>
        </authorList>
    </citation>
    <scope>NUCLEOTIDE SEQUENCE [LARGE SCALE GENOMIC DNA]</scope>
</reference>
<dbReference type="AlphaFoldDB" id="L9LBC5"/>
<sequence>MGEPLALLRRRVTVPGNFLGSSPPMATWPAPGDSTANFLATGFGLSLAKRGRGGTAASVRPAVPRVRQLADCCVPSHAQVQDSHEHPFALAAFPVLMVATPNFCQHSAVFKSVSSCHPDDPAEMLGPLSFLFRCKAPAPRPVPLASLSSTCEPCGSGDVALAARLLLGLDLPMQTGRPEAEPGGEVVGVGTRGSRLLLLPGPLPKAPSGRRSQKDELSGSKERLATATRAVRAEKAGLRVQTAKLLPAEPRRLSGPQASPCQCVACLTHSENTLGPTRSIPDPANAGQESGRQAVRGFTRVFWSYVEKAPCPTKGSPAWGVRAEGDAASSLRHWLAPTPGPGVRVPGTSQGLPLPFTERVLGSSLNPSLSDPPGAVAPYDHEQQPCWKAQGGCEPALTGSPDEDHGLGEKHDEEARAKSGVTPNAGIENTKRCQPSPLQGPGGLAGLCSHLPPTKAPLLGASESLACPGFHCGDVWFTGHGTTLYLQRLSRAALREGLQRTAGGWQVGVSVQDADEHTLRTCVSLVNKTNVLERQKRTRGLFASDWSGLVRSDAVTAAPGMKPAWQEGFAMTGSGDRASASGLGPLALGGEVTECTDCHVPPVSGGEVTEYTDCHVPPVSGGEVTECTDCHVPPVSGGEVTECTDCHVPPVSGGEVTECTDCHVPPVSGGEVTECTDCHVPPVSGGEVTECTDCHVPPVSGGEVTECTDCHVPPVSGGEVTECTDCHVPPVSGGEVTECTDCHVPPVSGGEVTECTDCPCAPCVGR</sequence>
<gene>
    <name evidence="2" type="ORF">TREES_T100008361</name>
</gene>
<evidence type="ECO:0000256" key="1">
    <source>
        <dbReference type="SAM" id="MobiDB-lite"/>
    </source>
</evidence>
<organism evidence="2 3">
    <name type="scientific">Tupaia chinensis</name>
    <name type="common">Chinese tree shrew</name>
    <name type="synonym">Tupaia belangeri chinensis</name>
    <dbReference type="NCBI Taxonomy" id="246437"/>
    <lineage>
        <taxon>Eukaryota</taxon>
        <taxon>Metazoa</taxon>
        <taxon>Chordata</taxon>
        <taxon>Craniata</taxon>
        <taxon>Vertebrata</taxon>
        <taxon>Euteleostomi</taxon>
        <taxon>Mammalia</taxon>
        <taxon>Eutheria</taxon>
        <taxon>Euarchontoglires</taxon>
        <taxon>Scandentia</taxon>
        <taxon>Tupaiidae</taxon>
        <taxon>Tupaia</taxon>
    </lineage>
</organism>